<evidence type="ECO:0000313" key="3">
    <source>
        <dbReference type="EMBL" id="MBA0855614.1"/>
    </source>
</evidence>
<gene>
    <name evidence="3" type="ORF">Goshw_016430</name>
</gene>
<organism evidence="3 4">
    <name type="scientific">Gossypium schwendimanii</name>
    <name type="common">Cotton</name>
    <dbReference type="NCBI Taxonomy" id="34291"/>
    <lineage>
        <taxon>Eukaryota</taxon>
        <taxon>Viridiplantae</taxon>
        <taxon>Streptophyta</taxon>
        <taxon>Embryophyta</taxon>
        <taxon>Tracheophyta</taxon>
        <taxon>Spermatophyta</taxon>
        <taxon>Magnoliopsida</taxon>
        <taxon>eudicotyledons</taxon>
        <taxon>Gunneridae</taxon>
        <taxon>Pentapetalae</taxon>
        <taxon>rosids</taxon>
        <taxon>malvids</taxon>
        <taxon>Malvales</taxon>
        <taxon>Malvaceae</taxon>
        <taxon>Malvoideae</taxon>
        <taxon>Gossypium</taxon>
    </lineage>
</organism>
<accession>A0A7J9LA87</accession>
<comment type="caution">
    <text evidence="3">The sequence shown here is derived from an EMBL/GenBank/DDBJ whole genome shotgun (WGS) entry which is preliminary data.</text>
</comment>
<dbReference type="OrthoDB" id="4062651at2759"/>
<dbReference type="PANTHER" id="PTHR27005:SF468">
    <property type="entry name" value="OS01G0310500 PROTEIN"/>
    <property type="match status" value="1"/>
</dbReference>
<dbReference type="GO" id="GO:0005524">
    <property type="term" value="F:ATP binding"/>
    <property type="evidence" value="ECO:0007669"/>
    <property type="project" value="UniProtKB-KW"/>
</dbReference>
<dbReference type="AlphaFoldDB" id="A0A7J9LA87"/>
<name>A0A7J9LA87_GOSSC</name>
<evidence type="ECO:0000256" key="1">
    <source>
        <dbReference type="ARBA" id="ARBA00022741"/>
    </source>
</evidence>
<proteinExistence type="predicted"/>
<keyword evidence="1" id="KW-0547">Nucleotide-binding</keyword>
<dbReference type="EMBL" id="JABFAF010000005">
    <property type="protein sequence ID" value="MBA0855614.1"/>
    <property type="molecule type" value="Genomic_DNA"/>
</dbReference>
<sequence length="205" mass="23481">MVATNLSVLVAIVDSSWLFFICKKRKLFNMKKKFFRRNGGLLLQQELNEKQVSTETVRIFSVEERKNTTKDYDESHILGKGGFDIERKNPFDAWFELLRKTIGVCSMEAKEEILDDKVVKERDIEQIKEVYELAKRCLRVKGCCEMVIQATTHISGEQVKHQKNGKLLDGGLSSRHTLVNSVVESLIVTDNPNMSDSLRVADKPM</sequence>
<protein>
    <submittedName>
        <fullName evidence="3">Uncharacterized protein</fullName>
    </submittedName>
</protein>
<evidence type="ECO:0000313" key="4">
    <source>
        <dbReference type="Proteomes" id="UP000593576"/>
    </source>
</evidence>
<reference evidence="3 4" key="1">
    <citation type="journal article" date="2019" name="Genome Biol. Evol.">
        <title>Insights into the evolution of the New World diploid cottons (Gossypium, subgenus Houzingenia) based on genome sequencing.</title>
        <authorList>
            <person name="Grover C.E."/>
            <person name="Arick M.A. 2nd"/>
            <person name="Thrash A."/>
            <person name="Conover J.L."/>
            <person name="Sanders W.S."/>
            <person name="Peterson D.G."/>
            <person name="Frelichowski J.E."/>
            <person name="Scheffler J.A."/>
            <person name="Scheffler B.E."/>
            <person name="Wendel J.F."/>
        </authorList>
    </citation>
    <scope>NUCLEOTIDE SEQUENCE [LARGE SCALE GENOMIC DNA]</scope>
    <source>
        <strain evidence="3">1</strain>
        <tissue evidence="3">Leaf</tissue>
    </source>
</reference>
<dbReference type="Proteomes" id="UP000593576">
    <property type="component" value="Unassembled WGS sequence"/>
</dbReference>
<keyword evidence="2" id="KW-0067">ATP-binding</keyword>
<keyword evidence="4" id="KW-1185">Reference proteome</keyword>
<dbReference type="PANTHER" id="PTHR27005">
    <property type="entry name" value="WALL-ASSOCIATED RECEPTOR KINASE-LIKE 21"/>
    <property type="match status" value="1"/>
</dbReference>
<dbReference type="InterPro" id="IPR045274">
    <property type="entry name" value="WAK-like"/>
</dbReference>
<dbReference type="GO" id="GO:0004674">
    <property type="term" value="F:protein serine/threonine kinase activity"/>
    <property type="evidence" value="ECO:0007669"/>
    <property type="project" value="TreeGrafter"/>
</dbReference>
<dbReference type="GO" id="GO:0007166">
    <property type="term" value="P:cell surface receptor signaling pathway"/>
    <property type="evidence" value="ECO:0007669"/>
    <property type="project" value="InterPro"/>
</dbReference>
<evidence type="ECO:0000256" key="2">
    <source>
        <dbReference type="ARBA" id="ARBA00022840"/>
    </source>
</evidence>
<dbReference type="GO" id="GO:0005886">
    <property type="term" value="C:plasma membrane"/>
    <property type="evidence" value="ECO:0007669"/>
    <property type="project" value="TreeGrafter"/>
</dbReference>